<protein>
    <submittedName>
        <fullName evidence="2">GNAT family N-acetyltransferase</fullName>
        <ecNumber evidence="2">2.3.1.-</ecNumber>
    </submittedName>
</protein>
<keyword evidence="2" id="KW-0012">Acyltransferase</keyword>
<dbReference type="InterPro" id="IPR016181">
    <property type="entry name" value="Acyl_CoA_acyltransferase"/>
</dbReference>
<comment type="caution">
    <text evidence="2">The sequence shown here is derived from an EMBL/GenBank/DDBJ whole genome shotgun (WGS) entry which is preliminary data.</text>
</comment>
<sequence>MMRTPLGRDDCGLALDALRAWAKPGRSSSSLHVGDVGWFLRFEEDTVRSALALWSDATGPVAVELFDDPGRRITLAPRVEAEPELLTAVVDEIRRDGGPVELAPESGVRTALLQAGWTEDPSPAAHFVLPLSGPIAVDVPYVLVGEADAAARVDVQRSAFQRSTFTVARWRQLHASPAGRYAVDVLVRTPGGSAAAAAIGWFAGPGRCAVLEPVGTHPRYRRRGYGRAVVLATAEELRRLGASAVAVLPPADNEPAVGVYRAAGFEVVGHEHTLNPPAS</sequence>
<proteinExistence type="predicted"/>
<gene>
    <name evidence="2" type="ORF">ACFOZ4_26380</name>
</gene>
<dbReference type="Pfam" id="PF00583">
    <property type="entry name" value="Acetyltransf_1"/>
    <property type="match status" value="1"/>
</dbReference>
<evidence type="ECO:0000313" key="3">
    <source>
        <dbReference type="Proteomes" id="UP001595816"/>
    </source>
</evidence>
<evidence type="ECO:0000313" key="2">
    <source>
        <dbReference type="EMBL" id="MFC4134152.1"/>
    </source>
</evidence>
<dbReference type="EMBL" id="JBHSAY010000015">
    <property type="protein sequence ID" value="MFC4134152.1"/>
    <property type="molecule type" value="Genomic_DNA"/>
</dbReference>
<reference evidence="3" key="1">
    <citation type="journal article" date="2019" name="Int. J. Syst. Evol. Microbiol.">
        <title>The Global Catalogue of Microorganisms (GCM) 10K type strain sequencing project: providing services to taxonomists for standard genome sequencing and annotation.</title>
        <authorList>
            <consortium name="The Broad Institute Genomics Platform"/>
            <consortium name="The Broad Institute Genome Sequencing Center for Infectious Disease"/>
            <person name="Wu L."/>
            <person name="Ma J."/>
        </authorList>
    </citation>
    <scope>NUCLEOTIDE SEQUENCE [LARGE SCALE GENOMIC DNA]</scope>
    <source>
        <strain evidence="3">CGMCC 4.7289</strain>
    </source>
</reference>
<dbReference type="Gene3D" id="3.40.630.30">
    <property type="match status" value="1"/>
</dbReference>
<accession>A0ABV8LSZ1</accession>
<dbReference type="RefSeq" id="WP_253761667.1">
    <property type="nucleotide sequence ID" value="NZ_JAMZDZ010000001.1"/>
</dbReference>
<organism evidence="2 3">
    <name type="scientific">Hamadaea flava</name>
    <dbReference type="NCBI Taxonomy" id="1742688"/>
    <lineage>
        <taxon>Bacteria</taxon>
        <taxon>Bacillati</taxon>
        <taxon>Actinomycetota</taxon>
        <taxon>Actinomycetes</taxon>
        <taxon>Micromonosporales</taxon>
        <taxon>Micromonosporaceae</taxon>
        <taxon>Hamadaea</taxon>
    </lineage>
</organism>
<keyword evidence="3" id="KW-1185">Reference proteome</keyword>
<dbReference type="Proteomes" id="UP001595816">
    <property type="component" value="Unassembled WGS sequence"/>
</dbReference>
<dbReference type="SUPFAM" id="SSF55729">
    <property type="entry name" value="Acyl-CoA N-acyltransferases (Nat)"/>
    <property type="match status" value="1"/>
</dbReference>
<keyword evidence="2" id="KW-0808">Transferase</keyword>
<dbReference type="PROSITE" id="PS51186">
    <property type="entry name" value="GNAT"/>
    <property type="match status" value="1"/>
</dbReference>
<feature type="domain" description="N-acetyltransferase" evidence="1">
    <location>
        <begin position="139"/>
        <end position="279"/>
    </location>
</feature>
<dbReference type="InterPro" id="IPR000182">
    <property type="entry name" value="GNAT_dom"/>
</dbReference>
<dbReference type="EC" id="2.3.1.-" evidence="2"/>
<dbReference type="GO" id="GO:0016746">
    <property type="term" value="F:acyltransferase activity"/>
    <property type="evidence" value="ECO:0007669"/>
    <property type="project" value="UniProtKB-KW"/>
</dbReference>
<evidence type="ECO:0000259" key="1">
    <source>
        <dbReference type="PROSITE" id="PS51186"/>
    </source>
</evidence>
<name>A0ABV8LSZ1_9ACTN</name>